<dbReference type="SUPFAM" id="SSF144232">
    <property type="entry name" value="HIT/MYND zinc finger-like"/>
    <property type="match status" value="1"/>
</dbReference>
<dbReference type="Pfam" id="PF01753">
    <property type="entry name" value="zf-MYND"/>
    <property type="match status" value="1"/>
</dbReference>
<name>A0A0G4HIM3_9ALVE</name>
<gene>
    <name evidence="6" type="ORF">Cvel_7032</name>
</gene>
<dbReference type="AlphaFoldDB" id="A0A0G4HIM3"/>
<evidence type="ECO:0000256" key="1">
    <source>
        <dbReference type="ARBA" id="ARBA00022723"/>
    </source>
</evidence>
<dbReference type="EMBL" id="CDMZ01002828">
    <property type="protein sequence ID" value="CEM44043.1"/>
    <property type="molecule type" value="Genomic_DNA"/>
</dbReference>
<dbReference type="InterPro" id="IPR002893">
    <property type="entry name" value="Znf_MYND"/>
</dbReference>
<organism evidence="6">
    <name type="scientific">Chromera velia CCMP2878</name>
    <dbReference type="NCBI Taxonomy" id="1169474"/>
    <lineage>
        <taxon>Eukaryota</taxon>
        <taxon>Sar</taxon>
        <taxon>Alveolata</taxon>
        <taxon>Colpodellida</taxon>
        <taxon>Chromeraceae</taxon>
        <taxon>Chromera</taxon>
    </lineage>
</organism>
<evidence type="ECO:0000256" key="2">
    <source>
        <dbReference type="ARBA" id="ARBA00022771"/>
    </source>
</evidence>
<dbReference type="PANTHER" id="PTHR10237">
    <property type="entry name" value="DEFORMED EPIDERMAL AUTOREGULATORY FACTOR 1 HOMOLOG SUPPRESSIN"/>
    <property type="match status" value="1"/>
</dbReference>
<evidence type="ECO:0000256" key="4">
    <source>
        <dbReference type="PROSITE-ProRule" id="PRU00134"/>
    </source>
</evidence>
<keyword evidence="1" id="KW-0479">Metal-binding</keyword>
<dbReference type="PROSITE" id="PS01360">
    <property type="entry name" value="ZF_MYND_1"/>
    <property type="match status" value="1"/>
</dbReference>
<evidence type="ECO:0000259" key="5">
    <source>
        <dbReference type="PROSITE" id="PS50865"/>
    </source>
</evidence>
<dbReference type="PANTHER" id="PTHR10237:SF14">
    <property type="entry name" value="MYND-TYPE DOMAIN-CONTAINING PROTEIN"/>
    <property type="match status" value="1"/>
</dbReference>
<dbReference type="InterPro" id="IPR024119">
    <property type="entry name" value="TF_DEAF-1"/>
</dbReference>
<dbReference type="VEuPathDB" id="CryptoDB:Cvel_7032"/>
<dbReference type="GO" id="GO:0000981">
    <property type="term" value="F:DNA-binding transcription factor activity, RNA polymerase II-specific"/>
    <property type="evidence" value="ECO:0007669"/>
    <property type="project" value="TreeGrafter"/>
</dbReference>
<evidence type="ECO:0000256" key="3">
    <source>
        <dbReference type="ARBA" id="ARBA00022833"/>
    </source>
</evidence>
<dbReference type="GO" id="GO:0008270">
    <property type="term" value="F:zinc ion binding"/>
    <property type="evidence" value="ECO:0007669"/>
    <property type="project" value="UniProtKB-KW"/>
</dbReference>
<proteinExistence type="predicted"/>
<dbReference type="Gene3D" id="6.10.140.2220">
    <property type="match status" value="1"/>
</dbReference>
<sequence>MKTVRKWVEGKFPTNSGGNEGRVDFSTFPEQHFLKTVYHAFQEDYATHCYDIGVHQWARWVFEKISSEEEIVQERGEGRGGLGRVRICQLCLTTLLRLRLPAGSKMSQEEKEKQVLFFADIVKRSQCKEFVCSALDGLVYAGPQMVKRLFTEMGFTEVVPRLCGPETVKEPNPFFDAAKDRYETLDLSIAVVNRTASFVKALGVASSMDLIESMNILPTMVESRKVLEAMPYGPGELIMLKRFFRALPADVQTRYGITEIARNAFDKALDKSVRKSDKANQEVRDNVLRCAVCKVAGSLQDGVRISPCSRCRAVHYCSKECQKKDWKAQHKQKCVPAED</sequence>
<accession>A0A0G4HIM3</accession>
<dbReference type="PROSITE" id="PS50865">
    <property type="entry name" value="ZF_MYND_2"/>
    <property type="match status" value="1"/>
</dbReference>
<keyword evidence="3" id="KW-0862">Zinc</keyword>
<feature type="domain" description="MYND-type" evidence="5">
    <location>
        <begin position="290"/>
        <end position="334"/>
    </location>
</feature>
<evidence type="ECO:0000313" key="6">
    <source>
        <dbReference type="EMBL" id="CEM44043.1"/>
    </source>
</evidence>
<keyword evidence="2 4" id="KW-0863">Zinc-finger</keyword>
<protein>
    <recommendedName>
        <fullName evidence="5">MYND-type domain-containing protein</fullName>
    </recommendedName>
</protein>
<dbReference type="GO" id="GO:0005634">
    <property type="term" value="C:nucleus"/>
    <property type="evidence" value="ECO:0007669"/>
    <property type="project" value="TreeGrafter"/>
</dbReference>
<reference evidence="6" key="1">
    <citation type="submission" date="2014-11" db="EMBL/GenBank/DDBJ databases">
        <authorList>
            <person name="Otto D Thomas"/>
            <person name="Naeem Raeece"/>
        </authorList>
    </citation>
    <scope>NUCLEOTIDE SEQUENCE</scope>
</reference>